<dbReference type="Proteomes" id="UP001279410">
    <property type="component" value="Unassembled WGS sequence"/>
</dbReference>
<accession>A0AAD3RNK5</accession>
<dbReference type="GO" id="GO:0016787">
    <property type="term" value="F:hydrolase activity"/>
    <property type="evidence" value="ECO:0007669"/>
    <property type="project" value="UniProtKB-KW"/>
</dbReference>
<dbReference type="GO" id="GO:0002151">
    <property type="term" value="F:G-quadruplex RNA binding"/>
    <property type="evidence" value="ECO:0007669"/>
    <property type="project" value="TreeGrafter"/>
</dbReference>
<dbReference type="SUPFAM" id="SSF52540">
    <property type="entry name" value="P-loop containing nucleoside triphosphate hydrolases"/>
    <property type="match status" value="1"/>
</dbReference>
<dbReference type="GO" id="GO:0005524">
    <property type="term" value="F:ATP binding"/>
    <property type="evidence" value="ECO:0007669"/>
    <property type="project" value="UniProtKB-KW"/>
</dbReference>
<dbReference type="PANTHER" id="PTHR18934">
    <property type="entry name" value="ATP-DEPENDENT RNA HELICASE"/>
    <property type="match status" value="1"/>
</dbReference>
<dbReference type="AlphaFoldDB" id="A0AAD3RNK5"/>
<dbReference type="GO" id="GO:0005634">
    <property type="term" value="C:nucleus"/>
    <property type="evidence" value="ECO:0007669"/>
    <property type="project" value="TreeGrafter"/>
</dbReference>
<comment type="caution">
    <text evidence="6">The sequence shown here is derived from an EMBL/GenBank/DDBJ whole genome shotgun (WGS) entry which is preliminary data.</text>
</comment>
<dbReference type="Pfam" id="PF00271">
    <property type="entry name" value="Helicase_C"/>
    <property type="match status" value="1"/>
</dbReference>
<dbReference type="PROSITE" id="PS51194">
    <property type="entry name" value="HELICASE_CTER"/>
    <property type="match status" value="1"/>
</dbReference>
<dbReference type="GO" id="GO:0051880">
    <property type="term" value="F:G-quadruplex DNA binding"/>
    <property type="evidence" value="ECO:0007669"/>
    <property type="project" value="TreeGrafter"/>
</dbReference>
<gene>
    <name evidence="6" type="ORF">AKAME5_002636500</name>
</gene>
<evidence type="ECO:0000256" key="3">
    <source>
        <dbReference type="ARBA" id="ARBA00022806"/>
    </source>
</evidence>
<evidence type="ECO:0000256" key="2">
    <source>
        <dbReference type="ARBA" id="ARBA00022801"/>
    </source>
</evidence>
<sequence>MSRKRENIVSDVDDGDTAVLQHRPTRRSLSRAVHEGAILVFLPGWDNISSLNDLLMAQQMFRSERFVIIPLHSLMPTVNQTQVFKRPPPGVRKIVIATNIAETSITIDDVVYVIDGRLRAARAEELLQGADQIKGAAGWPANACHAYGLGSGDAISGSGRGCWAPGEENDLDFSGVRGTRAITHAGRISPVKSARVDGVLIGR</sequence>
<feature type="domain" description="Helicase C-terminal" evidence="5">
    <location>
        <begin position="25"/>
        <end position="197"/>
    </location>
</feature>
<proteinExistence type="predicted"/>
<dbReference type="InterPro" id="IPR027417">
    <property type="entry name" value="P-loop_NTPase"/>
</dbReference>
<dbReference type="SMART" id="SM00490">
    <property type="entry name" value="HELICc"/>
    <property type="match status" value="1"/>
</dbReference>
<keyword evidence="1" id="KW-0547">Nucleotide-binding</keyword>
<keyword evidence="2" id="KW-0378">Hydrolase</keyword>
<evidence type="ECO:0000313" key="6">
    <source>
        <dbReference type="EMBL" id="GLD75032.1"/>
    </source>
</evidence>
<dbReference type="CDD" id="cd18791">
    <property type="entry name" value="SF2_C_RHA"/>
    <property type="match status" value="1"/>
</dbReference>
<keyword evidence="4" id="KW-0067">ATP-binding</keyword>
<evidence type="ECO:0000259" key="5">
    <source>
        <dbReference type="PROSITE" id="PS51194"/>
    </source>
</evidence>
<organism evidence="6 7">
    <name type="scientific">Lates japonicus</name>
    <name type="common">Japanese lates</name>
    <dbReference type="NCBI Taxonomy" id="270547"/>
    <lineage>
        <taxon>Eukaryota</taxon>
        <taxon>Metazoa</taxon>
        <taxon>Chordata</taxon>
        <taxon>Craniata</taxon>
        <taxon>Vertebrata</taxon>
        <taxon>Euteleostomi</taxon>
        <taxon>Actinopterygii</taxon>
        <taxon>Neopterygii</taxon>
        <taxon>Teleostei</taxon>
        <taxon>Neoteleostei</taxon>
        <taxon>Acanthomorphata</taxon>
        <taxon>Carangaria</taxon>
        <taxon>Carangaria incertae sedis</taxon>
        <taxon>Centropomidae</taxon>
        <taxon>Lates</taxon>
    </lineage>
</organism>
<evidence type="ECO:0000313" key="7">
    <source>
        <dbReference type="Proteomes" id="UP001279410"/>
    </source>
</evidence>
<keyword evidence="7" id="KW-1185">Reference proteome</keyword>
<dbReference type="GO" id="GO:0003678">
    <property type="term" value="F:DNA helicase activity"/>
    <property type="evidence" value="ECO:0007669"/>
    <property type="project" value="TreeGrafter"/>
</dbReference>
<keyword evidence="3 6" id="KW-0347">Helicase</keyword>
<dbReference type="EMBL" id="BRZM01002654">
    <property type="protein sequence ID" value="GLD75032.1"/>
    <property type="molecule type" value="Genomic_DNA"/>
</dbReference>
<evidence type="ECO:0000256" key="4">
    <source>
        <dbReference type="ARBA" id="ARBA00022840"/>
    </source>
</evidence>
<dbReference type="Gene3D" id="3.40.50.300">
    <property type="entry name" value="P-loop containing nucleotide triphosphate hydrolases"/>
    <property type="match status" value="1"/>
</dbReference>
<dbReference type="GO" id="GO:0003724">
    <property type="term" value="F:RNA helicase activity"/>
    <property type="evidence" value="ECO:0007669"/>
    <property type="project" value="TreeGrafter"/>
</dbReference>
<name>A0AAD3RNK5_LATJO</name>
<evidence type="ECO:0000256" key="1">
    <source>
        <dbReference type="ARBA" id="ARBA00022741"/>
    </source>
</evidence>
<dbReference type="GO" id="GO:0005737">
    <property type="term" value="C:cytoplasm"/>
    <property type="evidence" value="ECO:0007669"/>
    <property type="project" value="TreeGrafter"/>
</dbReference>
<dbReference type="PANTHER" id="PTHR18934:SF237">
    <property type="entry name" value="ATP-DEPENDENT DNA_RNA HELICASE DHX36"/>
    <property type="match status" value="1"/>
</dbReference>
<reference evidence="6" key="1">
    <citation type="submission" date="2022-08" db="EMBL/GenBank/DDBJ databases">
        <title>Genome sequencing of akame (Lates japonicus).</title>
        <authorList>
            <person name="Hashiguchi Y."/>
            <person name="Takahashi H."/>
        </authorList>
    </citation>
    <scope>NUCLEOTIDE SEQUENCE</scope>
    <source>
        <strain evidence="6">Kochi</strain>
    </source>
</reference>
<protein>
    <submittedName>
        <fullName evidence="6">ATP-dependent DNA/RNA helicase DHX36</fullName>
    </submittedName>
</protein>
<dbReference type="InterPro" id="IPR001650">
    <property type="entry name" value="Helicase_C-like"/>
</dbReference>